<dbReference type="STRING" id="543728.Vapar_2452"/>
<dbReference type="GO" id="GO:0003677">
    <property type="term" value="F:DNA binding"/>
    <property type="evidence" value="ECO:0007669"/>
    <property type="project" value="InterPro"/>
</dbReference>
<proteinExistence type="predicted"/>
<dbReference type="EMBL" id="CP001635">
    <property type="protein sequence ID" value="ACS19078.1"/>
    <property type="molecule type" value="Genomic_DNA"/>
</dbReference>
<sequence length="81" mass="9537">MQKVLANRKVLKLAGNSHAEVARILGYEDRRNVWPWTNGLNPFPPYHCRTLEDHFKGQITRKELRPHDWQKHWPDLAIVAA</sequence>
<protein>
    <submittedName>
        <fullName evidence="1">Uncharacterized protein</fullName>
    </submittedName>
</protein>
<gene>
    <name evidence="1" type="ordered locus">Vapar_2452</name>
</gene>
<name>C5CJM5_VARPS</name>
<dbReference type="KEGG" id="vap:Vapar_2452"/>
<organism evidence="1">
    <name type="scientific">Variovorax paradoxus (strain S110)</name>
    <dbReference type="NCBI Taxonomy" id="543728"/>
    <lineage>
        <taxon>Bacteria</taxon>
        <taxon>Pseudomonadati</taxon>
        <taxon>Pseudomonadota</taxon>
        <taxon>Betaproteobacteria</taxon>
        <taxon>Burkholderiales</taxon>
        <taxon>Comamonadaceae</taxon>
        <taxon>Variovorax</taxon>
    </lineage>
</organism>
<reference evidence="1" key="1">
    <citation type="submission" date="2009-06" db="EMBL/GenBank/DDBJ databases">
        <title>Complete sequence of chromosome 1 of Variovorax paradoxus S110.</title>
        <authorList>
            <consortium name="US DOE Joint Genome Institute"/>
            <person name="Lucas S."/>
            <person name="Copeland A."/>
            <person name="Lapidus A."/>
            <person name="Glavina del Rio T."/>
            <person name="Tice H."/>
            <person name="Bruce D."/>
            <person name="Goodwin L."/>
            <person name="Pitluck S."/>
            <person name="Chertkov O."/>
            <person name="Brettin T."/>
            <person name="Detter J.C."/>
            <person name="Han C."/>
            <person name="Larimer F."/>
            <person name="Land M."/>
            <person name="Hauser L."/>
            <person name="Kyrpides N."/>
            <person name="Ovchinnikova G."/>
            <person name="Orwin P."/>
            <person name="Leadbetter J.R."/>
            <person name="Spain J.C."/>
            <person name="Han J.I."/>
        </authorList>
    </citation>
    <scope>NUCLEOTIDE SEQUENCE</scope>
    <source>
        <strain evidence="1">S110</strain>
    </source>
</reference>
<dbReference type="HOGENOM" id="CLU_2572904_0_0_4"/>
<dbReference type="Gene3D" id="1.10.260.40">
    <property type="entry name" value="lambda repressor-like DNA-binding domains"/>
    <property type="match status" value="1"/>
</dbReference>
<dbReference type="OrthoDB" id="6446140at2"/>
<dbReference type="InterPro" id="IPR010982">
    <property type="entry name" value="Lambda_DNA-bd_dom_sf"/>
</dbReference>
<dbReference type="InterPro" id="IPR031856">
    <property type="entry name" value="YdaS_toxin-like"/>
</dbReference>
<dbReference type="Pfam" id="PF15943">
    <property type="entry name" value="YdaS_toxin"/>
    <property type="match status" value="1"/>
</dbReference>
<accession>C5CJM5</accession>
<dbReference type="eggNOG" id="COG4197">
    <property type="taxonomic scope" value="Bacteria"/>
</dbReference>
<dbReference type="AlphaFoldDB" id="C5CJM5"/>
<evidence type="ECO:0000313" key="1">
    <source>
        <dbReference type="EMBL" id="ACS19078.1"/>
    </source>
</evidence>